<sequence>MNTVTASLLSWLLLPVALIKGLGVRKTAPRLPPPPGLPRGQIGEGPAEIRLLVIGDSSAAGVGAAEIDQTLGPQLSALLHQATRKPVSWRTAGANSAIAEQIRDHVVPNIEERDFTHVVLTVGTNDAKNYVTRARFKKGFGGLLYAAHARWPEAKIFWSPVVDMRGVPALPPALAFILSLRVQIINAMGAQLCRERYATAVEPLPIEGPEGFAVDGFHANAAGYQHWAAHLARIMLAETPAPSSSRRSE</sequence>
<reference evidence="2" key="1">
    <citation type="submission" date="2022-10" db="EMBL/GenBank/DDBJ databases">
        <title>Hoeflea sp. G2-23, isolated from marine algae.</title>
        <authorList>
            <person name="Kristyanto S."/>
            <person name="Kim J.M."/>
            <person name="Jeon C.O."/>
        </authorList>
    </citation>
    <scope>NUCLEOTIDE SEQUENCE</scope>
    <source>
        <strain evidence="2">G2-23</strain>
    </source>
</reference>
<protein>
    <submittedName>
        <fullName evidence="2">SGNH/GDSL hydrolase family protein</fullName>
    </submittedName>
</protein>
<comment type="caution">
    <text evidence="2">The sequence shown here is derived from an EMBL/GenBank/DDBJ whole genome shotgun (WGS) entry which is preliminary data.</text>
</comment>
<name>A0ABT3Z902_9HYPH</name>
<evidence type="ECO:0000313" key="2">
    <source>
        <dbReference type="EMBL" id="MCY0148240.1"/>
    </source>
</evidence>
<dbReference type="Gene3D" id="3.40.50.1110">
    <property type="entry name" value="SGNH hydrolase"/>
    <property type="match status" value="1"/>
</dbReference>
<dbReference type="InterPro" id="IPR036514">
    <property type="entry name" value="SGNH_hydro_sf"/>
</dbReference>
<evidence type="ECO:0000313" key="3">
    <source>
        <dbReference type="Proteomes" id="UP001073227"/>
    </source>
</evidence>
<dbReference type="CDD" id="cd01836">
    <property type="entry name" value="FeeA_FeeB_like"/>
    <property type="match status" value="1"/>
</dbReference>
<feature type="domain" description="SGNH hydrolase-type esterase" evidence="1">
    <location>
        <begin position="53"/>
        <end position="225"/>
    </location>
</feature>
<organism evidence="2 3">
    <name type="scientific">Hoeflea algicola</name>
    <dbReference type="NCBI Taxonomy" id="2983763"/>
    <lineage>
        <taxon>Bacteria</taxon>
        <taxon>Pseudomonadati</taxon>
        <taxon>Pseudomonadota</taxon>
        <taxon>Alphaproteobacteria</taxon>
        <taxon>Hyphomicrobiales</taxon>
        <taxon>Rhizobiaceae</taxon>
        <taxon>Hoeflea</taxon>
    </lineage>
</organism>
<evidence type="ECO:0000259" key="1">
    <source>
        <dbReference type="Pfam" id="PF13472"/>
    </source>
</evidence>
<keyword evidence="3" id="KW-1185">Reference proteome</keyword>
<dbReference type="RefSeq" id="WP_267653813.1">
    <property type="nucleotide sequence ID" value="NZ_JAOVZR010000001.1"/>
</dbReference>
<dbReference type="EMBL" id="JAOVZR010000001">
    <property type="protein sequence ID" value="MCY0148240.1"/>
    <property type="molecule type" value="Genomic_DNA"/>
</dbReference>
<dbReference type="InterPro" id="IPR013830">
    <property type="entry name" value="SGNH_hydro"/>
</dbReference>
<accession>A0ABT3Z902</accession>
<dbReference type="GO" id="GO:0016787">
    <property type="term" value="F:hydrolase activity"/>
    <property type="evidence" value="ECO:0007669"/>
    <property type="project" value="UniProtKB-KW"/>
</dbReference>
<proteinExistence type="predicted"/>
<dbReference type="Pfam" id="PF13472">
    <property type="entry name" value="Lipase_GDSL_2"/>
    <property type="match status" value="1"/>
</dbReference>
<dbReference type="Proteomes" id="UP001073227">
    <property type="component" value="Unassembled WGS sequence"/>
</dbReference>
<gene>
    <name evidence="2" type="ORF">OEG84_11080</name>
</gene>
<keyword evidence="2" id="KW-0378">Hydrolase</keyword>
<dbReference type="SUPFAM" id="SSF52266">
    <property type="entry name" value="SGNH hydrolase"/>
    <property type="match status" value="1"/>
</dbReference>